<evidence type="ECO:0000313" key="1">
    <source>
        <dbReference type="EMBL" id="CAG8604659.1"/>
    </source>
</evidence>
<comment type="caution">
    <text evidence="1">The sequence shown here is derived from an EMBL/GenBank/DDBJ whole genome shotgun (WGS) entry which is preliminary data.</text>
</comment>
<feature type="non-terminal residue" evidence="1">
    <location>
        <position position="93"/>
    </location>
</feature>
<sequence>MVYKTVTATCPELELKMIEKGAFRLASKLCHNGHLRCTVRESGLVFLSSLIQRAVRCRYAKIDFINADIHQSILIGSDTILRLDSKMNERNPV</sequence>
<organism evidence="1 2">
    <name type="scientific">Acaulospora colombiana</name>
    <dbReference type="NCBI Taxonomy" id="27376"/>
    <lineage>
        <taxon>Eukaryota</taxon>
        <taxon>Fungi</taxon>
        <taxon>Fungi incertae sedis</taxon>
        <taxon>Mucoromycota</taxon>
        <taxon>Glomeromycotina</taxon>
        <taxon>Glomeromycetes</taxon>
        <taxon>Diversisporales</taxon>
        <taxon>Acaulosporaceae</taxon>
        <taxon>Acaulospora</taxon>
    </lineage>
</organism>
<dbReference type="Proteomes" id="UP000789525">
    <property type="component" value="Unassembled WGS sequence"/>
</dbReference>
<accession>A0ACA9MRU6</accession>
<protein>
    <submittedName>
        <fullName evidence="1">13330_t:CDS:1</fullName>
    </submittedName>
</protein>
<keyword evidence="2" id="KW-1185">Reference proteome</keyword>
<reference evidence="1" key="1">
    <citation type="submission" date="2021-06" db="EMBL/GenBank/DDBJ databases">
        <authorList>
            <person name="Kallberg Y."/>
            <person name="Tangrot J."/>
            <person name="Rosling A."/>
        </authorList>
    </citation>
    <scope>NUCLEOTIDE SEQUENCE</scope>
    <source>
        <strain evidence="1">CL356</strain>
    </source>
</reference>
<name>A0ACA9MRU6_9GLOM</name>
<dbReference type="EMBL" id="CAJVPT010014487">
    <property type="protein sequence ID" value="CAG8604659.1"/>
    <property type="molecule type" value="Genomic_DNA"/>
</dbReference>
<evidence type="ECO:0000313" key="2">
    <source>
        <dbReference type="Proteomes" id="UP000789525"/>
    </source>
</evidence>
<proteinExistence type="predicted"/>
<gene>
    <name evidence="1" type="ORF">ACOLOM_LOCUS6804</name>
</gene>